<sequence>MAERSGRLSFPGSGALNRPVPMNLFATWEIDGSSPNCIPRQRRRKGVGTSLSTSFCCTRIWTEADWCQHGVSVAQIQECFAEDACVRVVCQGCSFVIALLVSVGI</sequence>
<organism evidence="1 2">
    <name type="scientific">Danionella cerebrum</name>
    <dbReference type="NCBI Taxonomy" id="2873325"/>
    <lineage>
        <taxon>Eukaryota</taxon>
        <taxon>Metazoa</taxon>
        <taxon>Chordata</taxon>
        <taxon>Craniata</taxon>
        <taxon>Vertebrata</taxon>
        <taxon>Euteleostomi</taxon>
        <taxon>Actinopterygii</taxon>
        <taxon>Neopterygii</taxon>
        <taxon>Teleostei</taxon>
        <taxon>Ostariophysi</taxon>
        <taxon>Cypriniformes</taxon>
        <taxon>Danionidae</taxon>
        <taxon>Danioninae</taxon>
        <taxon>Danionella</taxon>
    </lineage>
</organism>
<reference evidence="1 2" key="1">
    <citation type="journal article" date="2019" name="Sci. Data">
        <title>Hybrid genome assembly and annotation of Danionella translucida.</title>
        <authorList>
            <person name="Kadobianskyi M."/>
            <person name="Schulze L."/>
            <person name="Schuelke M."/>
            <person name="Judkewitz B."/>
        </authorList>
    </citation>
    <scope>NUCLEOTIDE SEQUENCE [LARGE SCALE GENOMIC DNA]</scope>
    <source>
        <strain evidence="1 2">Bolton</strain>
    </source>
</reference>
<dbReference type="OrthoDB" id="8956759at2759"/>
<dbReference type="Proteomes" id="UP000316079">
    <property type="component" value="Unassembled WGS sequence"/>
</dbReference>
<keyword evidence="2" id="KW-1185">Reference proteome</keyword>
<name>A0A553QNS6_9TELE</name>
<accession>A0A553QNS6</accession>
<dbReference type="EMBL" id="SRMA01025753">
    <property type="protein sequence ID" value="TRY91378.1"/>
    <property type="molecule type" value="Genomic_DNA"/>
</dbReference>
<proteinExistence type="predicted"/>
<gene>
    <name evidence="1" type="ORF">DNTS_008526</name>
</gene>
<comment type="caution">
    <text evidence="1">The sequence shown here is derived from an EMBL/GenBank/DDBJ whole genome shotgun (WGS) entry which is preliminary data.</text>
</comment>
<evidence type="ECO:0000313" key="1">
    <source>
        <dbReference type="EMBL" id="TRY91378.1"/>
    </source>
</evidence>
<protein>
    <submittedName>
        <fullName evidence="1">Uncharacterized protein</fullName>
    </submittedName>
</protein>
<evidence type="ECO:0000313" key="2">
    <source>
        <dbReference type="Proteomes" id="UP000316079"/>
    </source>
</evidence>
<dbReference type="AlphaFoldDB" id="A0A553QNS6"/>